<dbReference type="SUPFAM" id="SSF82607">
    <property type="entry name" value="YbaB-like"/>
    <property type="match status" value="1"/>
</dbReference>
<dbReference type="Pfam" id="PF02575">
    <property type="entry name" value="YbaB_DNA_bd"/>
    <property type="match status" value="1"/>
</dbReference>
<evidence type="ECO:0000256" key="1">
    <source>
        <dbReference type="SAM" id="MobiDB-lite"/>
    </source>
</evidence>
<organism evidence="2 3">
    <name type="scientific">Streptoalloteichus tenebrarius (strain ATCC 17920 / DSM 40477 / JCM 4838 / CBS 697.72 / NBRC 16177 / NCIMB 11028 / NRRL B-12390 / A12253. 1 / ISP 5477)</name>
    <name type="common">Streptomyces tenebrarius</name>
    <dbReference type="NCBI Taxonomy" id="1933"/>
    <lineage>
        <taxon>Bacteria</taxon>
        <taxon>Bacillati</taxon>
        <taxon>Actinomycetota</taxon>
        <taxon>Actinomycetes</taxon>
        <taxon>Pseudonocardiales</taxon>
        <taxon>Pseudonocardiaceae</taxon>
        <taxon>Streptoalloteichus</taxon>
    </lineage>
</organism>
<gene>
    <name evidence="2" type="ORF">LX15_004455</name>
</gene>
<name>A0ABT1HZE9_STRSD</name>
<dbReference type="GO" id="GO:0003677">
    <property type="term" value="F:DNA binding"/>
    <property type="evidence" value="ECO:0007669"/>
    <property type="project" value="UniProtKB-KW"/>
</dbReference>
<feature type="region of interest" description="Disordered" evidence="1">
    <location>
        <begin position="116"/>
        <end position="174"/>
    </location>
</feature>
<dbReference type="Gene3D" id="3.30.1310.10">
    <property type="entry name" value="Nucleoid-associated protein YbaB-like domain"/>
    <property type="match status" value="1"/>
</dbReference>
<dbReference type="InterPro" id="IPR036894">
    <property type="entry name" value="YbaB-like_sf"/>
</dbReference>
<reference evidence="2 3" key="1">
    <citation type="submission" date="2022-06" db="EMBL/GenBank/DDBJ databases">
        <title>Genomic Encyclopedia of Archaeal and Bacterial Type Strains, Phase II (KMG-II): from individual species to whole genera.</title>
        <authorList>
            <person name="Goeker M."/>
        </authorList>
    </citation>
    <scope>NUCLEOTIDE SEQUENCE [LARGE SCALE GENOMIC DNA]</scope>
    <source>
        <strain evidence="2 3">DSM 40477</strain>
    </source>
</reference>
<comment type="caution">
    <text evidence="2">The sequence shown here is derived from an EMBL/GenBank/DDBJ whole genome shotgun (WGS) entry which is preliminary data.</text>
</comment>
<evidence type="ECO:0000313" key="3">
    <source>
        <dbReference type="Proteomes" id="UP001205311"/>
    </source>
</evidence>
<evidence type="ECO:0000313" key="2">
    <source>
        <dbReference type="EMBL" id="MCP2260735.1"/>
    </source>
</evidence>
<sequence>MFGLDGARTEQELERWAAEVTAKAERYQTMQQQVSAISSTAASSDGTVRVTVDSSGAVTGLEISDRVRQMSGSEVAALVLSTMRRAQARITDQVAEVMRSTVGDDAQTVRAVVDNYRQRFPEPEPEESTGSVGVEEMRIGPEDEAEPPRPTPPPPGRRRDDGDDEDWGGDSFLR</sequence>
<dbReference type="InterPro" id="IPR004401">
    <property type="entry name" value="YbaB/EbfC"/>
</dbReference>
<dbReference type="Proteomes" id="UP001205311">
    <property type="component" value="Unassembled WGS sequence"/>
</dbReference>
<keyword evidence="2" id="KW-0238">DNA-binding</keyword>
<keyword evidence="3" id="KW-1185">Reference proteome</keyword>
<proteinExistence type="predicted"/>
<protein>
    <submittedName>
        <fullName evidence="2">Conserved DNA-binding protein YbaB</fullName>
    </submittedName>
</protein>
<dbReference type="EMBL" id="JAMTCP010000031">
    <property type="protein sequence ID" value="MCP2260735.1"/>
    <property type="molecule type" value="Genomic_DNA"/>
</dbReference>
<accession>A0ABT1HZE9</accession>